<reference evidence="6 7" key="1">
    <citation type="submission" date="2016-02" db="EMBL/GenBank/DDBJ databases">
        <title>Complete genome sequence and transcriptome regulation of the pentose utilising yeast Sugiyamaella lignohabitans.</title>
        <authorList>
            <person name="Bellasio M."/>
            <person name="Peymann A."/>
            <person name="Valli M."/>
            <person name="Sipitzky M."/>
            <person name="Graf A."/>
            <person name="Sauer M."/>
            <person name="Marx H."/>
            <person name="Mattanovich D."/>
        </authorList>
    </citation>
    <scope>NUCLEOTIDE SEQUENCE [LARGE SCALE GENOMIC DNA]</scope>
    <source>
        <strain evidence="6 7">CBS 10342</strain>
    </source>
</reference>
<evidence type="ECO:0000256" key="4">
    <source>
        <dbReference type="SAM" id="MobiDB-lite"/>
    </source>
</evidence>
<keyword evidence="3" id="KW-0175">Coiled coil</keyword>
<dbReference type="PANTHER" id="PTHR10013">
    <property type="entry name" value="GENERAL VESICULAR TRANSPORT FACTOR P115"/>
    <property type="match status" value="1"/>
</dbReference>
<evidence type="ECO:0000313" key="7">
    <source>
        <dbReference type="Proteomes" id="UP000189580"/>
    </source>
</evidence>
<dbReference type="GO" id="GO:0048280">
    <property type="term" value="P:vesicle fusion with Golgi apparatus"/>
    <property type="evidence" value="ECO:0007669"/>
    <property type="project" value="InterPro"/>
</dbReference>
<dbReference type="InterPro" id="IPR024095">
    <property type="entry name" value="Vesicle_P115"/>
</dbReference>
<dbReference type="PANTHER" id="PTHR10013:SF0">
    <property type="entry name" value="GENERAL VESICULAR TRANSPORT FACTOR P115"/>
    <property type="match status" value="1"/>
</dbReference>
<evidence type="ECO:0000313" key="6">
    <source>
        <dbReference type="EMBL" id="ANB11040.1"/>
    </source>
</evidence>
<evidence type="ECO:0000259" key="5">
    <source>
        <dbReference type="Pfam" id="PF04869"/>
    </source>
</evidence>
<dbReference type="AlphaFoldDB" id="A0A167C000"/>
<evidence type="ECO:0000256" key="2">
    <source>
        <dbReference type="ARBA" id="ARBA00023034"/>
    </source>
</evidence>
<comment type="subcellular location">
    <subcellularLocation>
        <location evidence="1">Golgi apparatus</location>
    </subcellularLocation>
</comment>
<dbReference type="GO" id="GO:0012507">
    <property type="term" value="C:ER to Golgi transport vesicle membrane"/>
    <property type="evidence" value="ECO:0007669"/>
    <property type="project" value="TreeGrafter"/>
</dbReference>
<accession>A0A167C000</accession>
<proteinExistence type="predicted"/>
<feature type="region of interest" description="Disordered" evidence="4">
    <location>
        <begin position="95"/>
        <end position="136"/>
    </location>
</feature>
<dbReference type="InterPro" id="IPR016024">
    <property type="entry name" value="ARM-type_fold"/>
</dbReference>
<dbReference type="Pfam" id="PF04869">
    <property type="entry name" value="Uso1_p115_head"/>
    <property type="match status" value="1"/>
</dbReference>
<dbReference type="GO" id="GO:0005783">
    <property type="term" value="C:endoplasmic reticulum"/>
    <property type="evidence" value="ECO:0007669"/>
    <property type="project" value="TreeGrafter"/>
</dbReference>
<dbReference type="GO" id="GO:0048211">
    <property type="term" value="P:Golgi vesicle docking"/>
    <property type="evidence" value="ECO:0007669"/>
    <property type="project" value="TreeGrafter"/>
</dbReference>
<dbReference type="GO" id="GO:0006886">
    <property type="term" value="P:intracellular protein transport"/>
    <property type="evidence" value="ECO:0007669"/>
    <property type="project" value="InterPro"/>
</dbReference>
<dbReference type="Gene3D" id="1.25.10.10">
    <property type="entry name" value="Leucine-rich Repeat Variant"/>
    <property type="match status" value="1"/>
</dbReference>
<dbReference type="GO" id="GO:0005795">
    <property type="term" value="C:Golgi stack"/>
    <property type="evidence" value="ECO:0007669"/>
    <property type="project" value="TreeGrafter"/>
</dbReference>
<dbReference type="InterPro" id="IPR011989">
    <property type="entry name" value="ARM-like"/>
</dbReference>
<protein>
    <submittedName>
        <fullName evidence="6">Uso1p</fullName>
    </submittedName>
</protein>
<dbReference type="EMBL" id="CP014500">
    <property type="protein sequence ID" value="ANB11040.1"/>
    <property type="molecule type" value="Genomic_DNA"/>
</dbReference>
<dbReference type="GO" id="GO:0006888">
    <property type="term" value="P:endoplasmic reticulum to Golgi vesicle-mediated transport"/>
    <property type="evidence" value="ECO:0007669"/>
    <property type="project" value="TreeGrafter"/>
</dbReference>
<organism evidence="6 7">
    <name type="scientific">Sugiyamaella lignohabitans</name>
    <dbReference type="NCBI Taxonomy" id="796027"/>
    <lineage>
        <taxon>Eukaryota</taxon>
        <taxon>Fungi</taxon>
        <taxon>Dikarya</taxon>
        <taxon>Ascomycota</taxon>
        <taxon>Saccharomycotina</taxon>
        <taxon>Dipodascomycetes</taxon>
        <taxon>Dipodascales</taxon>
        <taxon>Trichomonascaceae</taxon>
        <taxon>Sugiyamaella</taxon>
    </lineage>
</organism>
<dbReference type="RefSeq" id="XP_018733517.1">
    <property type="nucleotide sequence ID" value="XM_018880869.1"/>
</dbReference>
<keyword evidence="7" id="KW-1185">Reference proteome</keyword>
<evidence type="ECO:0000256" key="1">
    <source>
        <dbReference type="ARBA" id="ARBA00004555"/>
    </source>
</evidence>
<dbReference type="KEGG" id="slb:AWJ20_3836"/>
<dbReference type="GO" id="GO:0000139">
    <property type="term" value="C:Golgi membrane"/>
    <property type="evidence" value="ECO:0007669"/>
    <property type="project" value="InterPro"/>
</dbReference>
<sequence length="673" mass="74208">MLSGFLSQTQPKPQTASVTITKLCDRLQHSTLLEDRRAAVLGLKGFSREYRETVAAGGLRGLISALHRDSEDAETCRATLETLLILFMPDELSEDQATTTNGNSTGSGRQARRPLEQNSRFTRSRGKKYSSPLLKPNHNPDNISLWLTDEFTQKQDNIITLLELVEKTDDFFTKLYALQLLSAIISNRPLRSQECILAAPLGISSLVACLDDYRDVIRNEAILLLLYLVSEHFDMQKLVAFEGTFDKLFSIIDIEGGLNGGVVVEEAISLLSALLRYNVSNQHHFRETNCVPKLVSLLENKDTLDQLSSDDSGSLSNAIIGTLELCRLFVIEDHWSTPVNQQALCKEGLLFTVLRLAFGVSTPMPVRCSAFLTAAALVRGNSPLQEEFLAIDVPYFDLSIAFNVEKEPLIIPVSLALLNWVLLSTSVHTFDLRVAAQLCLSSALQGNIQAKLSFLKDQMASYPGNMSEVADELEIKDKVESRSTSTSPNLEQIETNAPKIVGDAKPQPDYPEGSANLFSALVDYDPDARLNPYKPWFAAVILINLFEDADISNPSHYNTESHEVRDFVRGLMIGDASIGEEVVSCIQAMSGMLVTSLRYPDPRISLGYLMLLSIWLYDDTKAVSDFLGESGTIQALISSATHSSNNDPLVEALSTVLLGIVYDFSSAESPIPR</sequence>
<dbReference type="OrthoDB" id="198977at2759"/>
<keyword evidence="2" id="KW-0333">Golgi apparatus</keyword>
<feature type="domain" description="Vesicle tethering protein Uso1/P115-like head" evidence="5">
    <location>
        <begin position="381"/>
        <end position="673"/>
    </location>
</feature>
<dbReference type="InterPro" id="IPR006953">
    <property type="entry name" value="Vesicle_Uso1_P115_head"/>
</dbReference>
<dbReference type="SUPFAM" id="SSF48371">
    <property type="entry name" value="ARM repeat"/>
    <property type="match status" value="1"/>
</dbReference>
<dbReference type="Proteomes" id="UP000189580">
    <property type="component" value="Chromosome c"/>
</dbReference>
<name>A0A167C000_9ASCO</name>
<dbReference type="GeneID" id="30035901"/>
<gene>
    <name evidence="6" type="primary">USO1</name>
    <name evidence="6" type="ORF">AWJ20_3836</name>
</gene>
<evidence type="ECO:0000256" key="3">
    <source>
        <dbReference type="ARBA" id="ARBA00023054"/>
    </source>
</evidence>
<feature type="compositionally biased region" description="Low complexity" evidence="4">
    <location>
        <begin position="98"/>
        <end position="108"/>
    </location>
</feature>